<evidence type="ECO:0000256" key="1">
    <source>
        <dbReference type="SAM" id="Phobius"/>
    </source>
</evidence>
<evidence type="ECO:0000256" key="2">
    <source>
        <dbReference type="SAM" id="SignalP"/>
    </source>
</evidence>
<protein>
    <submittedName>
        <fullName evidence="4">YgcG family protein</fullName>
    </submittedName>
</protein>
<reference evidence="4 5" key="1">
    <citation type="submission" date="2023-09" db="EMBL/GenBank/DDBJ databases">
        <authorList>
            <person name="Rey-Velasco X."/>
        </authorList>
    </citation>
    <scope>NUCLEOTIDE SEQUENCE [LARGE SCALE GENOMIC DNA]</scope>
    <source>
        <strain evidence="4 5">W345</strain>
    </source>
</reference>
<feature type="transmembrane region" description="Helical" evidence="1">
    <location>
        <begin position="223"/>
        <end position="243"/>
    </location>
</feature>
<feature type="domain" description="TPM" evidence="3">
    <location>
        <begin position="30"/>
        <end position="153"/>
    </location>
</feature>
<dbReference type="Proteomes" id="UP001254608">
    <property type="component" value="Unassembled WGS sequence"/>
</dbReference>
<dbReference type="InterPro" id="IPR007621">
    <property type="entry name" value="TPM_dom"/>
</dbReference>
<evidence type="ECO:0000313" key="4">
    <source>
        <dbReference type="EMBL" id="MDT0496720.1"/>
    </source>
</evidence>
<keyword evidence="2" id="KW-0732">Signal</keyword>
<dbReference type="Gene3D" id="3.10.310.50">
    <property type="match status" value="1"/>
</dbReference>
<dbReference type="RefSeq" id="WP_311364233.1">
    <property type="nucleotide sequence ID" value="NZ_JAVRIC010000005.1"/>
</dbReference>
<sequence>MRLLCVAVLAAVCSVAMAQTFEVPALKAHVTDRTGTLSSSEKSALESKLAAFEREKGSQIAVLMVPSTGDETIEQYGIRVAERWKLGREGVDDGAILIVAKDDRKLRIEVGYGLEGALPDVTAKRIVSEVVTPYFRDGDFYTGVSSGVDAMIAVVRGEPLPQPRERAQRHGDPAIMALGTMLIFGTVIGSMVAAGSTKRRGGVVGALVAGGPAALLISPVAGVSVAVFAILLVMFLGGGGGGGGGGRGLGRRRSALYYGGFGGGGGGFGGGGFSGGGGGFGGGGASGGW</sequence>
<feature type="signal peptide" evidence="2">
    <location>
        <begin position="1"/>
        <end position="18"/>
    </location>
</feature>
<dbReference type="PANTHER" id="PTHR30373:SF2">
    <property type="entry name" value="UPF0603 PROTEIN YGCG"/>
    <property type="match status" value="1"/>
</dbReference>
<feature type="transmembrane region" description="Helical" evidence="1">
    <location>
        <begin position="174"/>
        <end position="194"/>
    </location>
</feature>
<comment type="caution">
    <text evidence="4">The sequence shown here is derived from an EMBL/GenBank/DDBJ whole genome shotgun (WGS) entry which is preliminary data.</text>
</comment>
<feature type="chain" id="PRO_5046353648" evidence="2">
    <location>
        <begin position="19"/>
        <end position="289"/>
    </location>
</feature>
<evidence type="ECO:0000313" key="5">
    <source>
        <dbReference type="Proteomes" id="UP001254608"/>
    </source>
</evidence>
<name>A0ABU2WGQ1_9GAMM</name>
<dbReference type="EMBL" id="JAVRIC010000005">
    <property type="protein sequence ID" value="MDT0496720.1"/>
    <property type="molecule type" value="Genomic_DNA"/>
</dbReference>
<organism evidence="4 5">
    <name type="scientific">Banduia mediterranea</name>
    <dbReference type="NCBI Taxonomy" id="3075609"/>
    <lineage>
        <taxon>Bacteria</taxon>
        <taxon>Pseudomonadati</taxon>
        <taxon>Pseudomonadota</taxon>
        <taxon>Gammaproteobacteria</taxon>
        <taxon>Nevskiales</taxon>
        <taxon>Algiphilaceae</taxon>
        <taxon>Banduia</taxon>
    </lineage>
</organism>
<evidence type="ECO:0000259" key="3">
    <source>
        <dbReference type="Pfam" id="PF04536"/>
    </source>
</evidence>
<feature type="transmembrane region" description="Helical" evidence="1">
    <location>
        <begin position="201"/>
        <end position="217"/>
    </location>
</feature>
<keyword evidence="1" id="KW-0812">Transmembrane</keyword>
<dbReference type="Pfam" id="PF04536">
    <property type="entry name" value="TPM_phosphatase"/>
    <property type="match status" value="1"/>
</dbReference>
<proteinExistence type="predicted"/>
<keyword evidence="5" id="KW-1185">Reference proteome</keyword>
<keyword evidence="1" id="KW-1133">Transmembrane helix</keyword>
<accession>A0ABU2WGQ1</accession>
<keyword evidence="1" id="KW-0472">Membrane</keyword>
<dbReference type="PANTHER" id="PTHR30373">
    <property type="entry name" value="UPF0603 PROTEIN YGCG"/>
    <property type="match status" value="1"/>
</dbReference>
<gene>
    <name evidence="4" type="ORF">RM530_05000</name>
</gene>